<evidence type="ECO:0000256" key="7">
    <source>
        <dbReference type="ARBA" id="ARBA00047899"/>
    </source>
</evidence>
<organism evidence="11 12">
    <name type="scientific">Alectoria fallacina</name>
    <dbReference type="NCBI Taxonomy" id="1903189"/>
    <lineage>
        <taxon>Eukaryota</taxon>
        <taxon>Fungi</taxon>
        <taxon>Dikarya</taxon>
        <taxon>Ascomycota</taxon>
        <taxon>Pezizomycotina</taxon>
        <taxon>Lecanoromycetes</taxon>
        <taxon>OSLEUM clade</taxon>
        <taxon>Lecanoromycetidae</taxon>
        <taxon>Lecanorales</taxon>
        <taxon>Lecanorineae</taxon>
        <taxon>Parmeliaceae</taxon>
        <taxon>Alectoria</taxon>
    </lineage>
</organism>
<reference evidence="11" key="1">
    <citation type="submission" date="2021-03" db="EMBL/GenBank/DDBJ databases">
        <authorList>
            <person name="Tagirdzhanova G."/>
        </authorList>
    </citation>
    <scope>NUCLEOTIDE SEQUENCE</scope>
</reference>
<dbReference type="CDD" id="cd00180">
    <property type="entry name" value="PKc"/>
    <property type="match status" value="1"/>
</dbReference>
<dbReference type="InterPro" id="IPR011009">
    <property type="entry name" value="Kinase-like_dom_sf"/>
</dbReference>
<keyword evidence="6" id="KW-0067">ATP-binding</keyword>
<feature type="compositionally biased region" description="Basic and acidic residues" evidence="9">
    <location>
        <begin position="196"/>
        <end position="205"/>
    </location>
</feature>
<evidence type="ECO:0000313" key="11">
    <source>
        <dbReference type="EMBL" id="CAF9917265.1"/>
    </source>
</evidence>
<comment type="catalytic activity">
    <reaction evidence="8">
        <text>L-seryl-[protein] + ATP = O-phospho-L-seryl-[protein] + ADP + H(+)</text>
        <dbReference type="Rhea" id="RHEA:17989"/>
        <dbReference type="Rhea" id="RHEA-COMP:9863"/>
        <dbReference type="Rhea" id="RHEA-COMP:11604"/>
        <dbReference type="ChEBI" id="CHEBI:15378"/>
        <dbReference type="ChEBI" id="CHEBI:29999"/>
        <dbReference type="ChEBI" id="CHEBI:30616"/>
        <dbReference type="ChEBI" id="CHEBI:83421"/>
        <dbReference type="ChEBI" id="CHEBI:456216"/>
        <dbReference type="EC" id="2.7.11.1"/>
    </reaction>
</comment>
<dbReference type="AlphaFoldDB" id="A0A8H3F4Z0"/>
<comment type="catalytic activity">
    <reaction evidence="7">
        <text>L-threonyl-[protein] + ATP = O-phospho-L-threonyl-[protein] + ADP + H(+)</text>
        <dbReference type="Rhea" id="RHEA:46608"/>
        <dbReference type="Rhea" id="RHEA-COMP:11060"/>
        <dbReference type="Rhea" id="RHEA-COMP:11605"/>
        <dbReference type="ChEBI" id="CHEBI:15378"/>
        <dbReference type="ChEBI" id="CHEBI:30013"/>
        <dbReference type="ChEBI" id="CHEBI:30616"/>
        <dbReference type="ChEBI" id="CHEBI:61977"/>
        <dbReference type="ChEBI" id="CHEBI:456216"/>
        <dbReference type="EC" id="2.7.11.1"/>
    </reaction>
</comment>
<keyword evidence="3" id="KW-0808">Transferase</keyword>
<dbReference type="PROSITE" id="PS50011">
    <property type="entry name" value="PROTEIN_KINASE_DOM"/>
    <property type="match status" value="1"/>
</dbReference>
<dbReference type="OrthoDB" id="4062651at2759"/>
<feature type="compositionally biased region" description="Polar residues" evidence="9">
    <location>
        <begin position="444"/>
        <end position="457"/>
    </location>
</feature>
<name>A0A8H3F4Z0_9LECA</name>
<keyword evidence="2" id="KW-0723">Serine/threonine-protein kinase</keyword>
<keyword evidence="5" id="KW-0418">Kinase</keyword>
<evidence type="ECO:0000313" key="12">
    <source>
        <dbReference type="Proteomes" id="UP000664203"/>
    </source>
</evidence>
<dbReference type="InterPro" id="IPR008271">
    <property type="entry name" value="Ser/Thr_kinase_AS"/>
</dbReference>
<dbReference type="Gene3D" id="3.30.200.20">
    <property type="entry name" value="Phosphorylase Kinase, domain 1"/>
    <property type="match status" value="1"/>
</dbReference>
<keyword evidence="4" id="KW-0547">Nucleotide-binding</keyword>
<sequence>MSYGSITRWEEEKLDASNSRLPKPDVSVMRDFLESDVNFEWPANLGERSGNHCDISRDVGGIPLKWKRLISDNANASIDMYEAGPDFSFHKTFVVKTIRETDSKKARKMTANEVENMKDLRHPHVTALLGTFTYQARLSILIFPAACCDLHQFMKRLSRALEKDRAGSHLDLTSSVDSDTTNSRHLRDSNLGSASNHKENDHQAVHSEPWPLVVPVDKKIELLRGFFVCLSEALSYLHGSGVRHKDIKPGNILIDESGAVILTDFGISRRFPKHTPHATNNERKFTRKYASPEIMKDEDTLRDDPSDVFSLGCVFLEMATLLLGKDLKDLSDHCATIINDSSKEEAYHCNLGKVHPWIDSLRYSRGFRPVQEHWPLGGTSEVQIFDPSPDNYMTAALADIRQMLDETPSNRPVSKNLWQRFQHISTTRCRDCDPREKGIWKPSARQQRGTQSGLNNRRSLHAIEKKHLIGREPYVSRDIDSTTLSNRLNPDRSLRISRPRPSPSTSLQNYSRHGHVRARSEPESLMFHLKMDTQENRATAARSPSPTLRIEQKENMVPEDTRPEIARASANVSPADVIYKTAPAIGFQKVSRKKMTTNKTAPDYGRQLSDYVDPILSIQLPRSHATRLDLSMSNRLGIRQDERSRAPHQRRAIGGNPASELKEYTPPQQTRIIVYDISRTRAFETDFASLKGTYIFPLQKLLL</sequence>
<keyword evidence="12" id="KW-1185">Reference proteome</keyword>
<evidence type="ECO:0000256" key="6">
    <source>
        <dbReference type="ARBA" id="ARBA00022840"/>
    </source>
</evidence>
<feature type="region of interest" description="Disordered" evidence="9">
    <location>
        <begin position="480"/>
        <end position="514"/>
    </location>
</feature>
<dbReference type="Gene3D" id="1.10.510.10">
    <property type="entry name" value="Transferase(Phosphotransferase) domain 1"/>
    <property type="match status" value="1"/>
</dbReference>
<feature type="region of interest" description="Disordered" evidence="9">
    <location>
        <begin position="437"/>
        <end position="459"/>
    </location>
</feature>
<dbReference type="PANTHER" id="PTHR43671">
    <property type="entry name" value="SERINE/THREONINE-PROTEIN KINASE NEK"/>
    <property type="match status" value="1"/>
</dbReference>
<dbReference type="EC" id="2.7.11.1" evidence="1"/>
<dbReference type="GO" id="GO:0005634">
    <property type="term" value="C:nucleus"/>
    <property type="evidence" value="ECO:0007669"/>
    <property type="project" value="TreeGrafter"/>
</dbReference>
<evidence type="ECO:0000256" key="1">
    <source>
        <dbReference type="ARBA" id="ARBA00012513"/>
    </source>
</evidence>
<evidence type="ECO:0000256" key="8">
    <source>
        <dbReference type="ARBA" id="ARBA00048679"/>
    </source>
</evidence>
<comment type="caution">
    <text evidence="11">The sequence shown here is derived from an EMBL/GenBank/DDBJ whole genome shotgun (WGS) entry which is preliminary data.</text>
</comment>
<dbReference type="InterPro" id="IPR001245">
    <property type="entry name" value="Ser-Thr/Tyr_kinase_cat_dom"/>
</dbReference>
<feature type="compositionally biased region" description="Polar residues" evidence="9">
    <location>
        <begin position="171"/>
        <end position="183"/>
    </location>
</feature>
<dbReference type="InterPro" id="IPR000719">
    <property type="entry name" value="Prot_kinase_dom"/>
</dbReference>
<gene>
    <name evidence="11" type="ORF">ALECFALPRED_011090</name>
</gene>
<feature type="domain" description="Protein kinase" evidence="10">
    <location>
        <begin position="39"/>
        <end position="426"/>
    </location>
</feature>
<feature type="region of interest" description="Disordered" evidence="9">
    <location>
        <begin position="171"/>
        <end position="206"/>
    </location>
</feature>
<dbReference type="EMBL" id="CAJPDR010000098">
    <property type="protein sequence ID" value="CAF9917265.1"/>
    <property type="molecule type" value="Genomic_DNA"/>
</dbReference>
<evidence type="ECO:0000259" key="10">
    <source>
        <dbReference type="PROSITE" id="PS50011"/>
    </source>
</evidence>
<evidence type="ECO:0000256" key="4">
    <source>
        <dbReference type="ARBA" id="ARBA00022741"/>
    </source>
</evidence>
<dbReference type="PROSITE" id="PS00108">
    <property type="entry name" value="PROTEIN_KINASE_ST"/>
    <property type="match status" value="1"/>
</dbReference>
<dbReference type="Proteomes" id="UP000664203">
    <property type="component" value="Unassembled WGS sequence"/>
</dbReference>
<dbReference type="GO" id="GO:0004674">
    <property type="term" value="F:protein serine/threonine kinase activity"/>
    <property type="evidence" value="ECO:0007669"/>
    <property type="project" value="UniProtKB-KW"/>
</dbReference>
<evidence type="ECO:0000256" key="2">
    <source>
        <dbReference type="ARBA" id="ARBA00022527"/>
    </source>
</evidence>
<dbReference type="PANTHER" id="PTHR43671:SF98">
    <property type="entry name" value="SERINE_THREONINE-PROTEIN KINASE NEK11"/>
    <property type="match status" value="1"/>
</dbReference>
<dbReference type="SMART" id="SM00220">
    <property type="entry name" value="S_TKc"/>
    <property type="match status" value="1"/>
</dbReference>
<protein>
    <recommendedName>
        <fullName evidence="1">non-specific serine/threonine protein kinase</fullName>
        <ecNumber evidence="1">2.7.11.1</ecNumber>
    </recommendedName>
</protein>
<dbReference type="Pfam" id="PF07714">
    <property type="entry name" value="PK_Tyr_Ser-Thr"/>
    <property type="match status" value="1"/>
</dbReference>
<accession>A0A8H3F4Z0</accession>
<evidence type="ECO:0000256" key="9">
    <source>
        <dbReference type="SAM" id="MobiDB-lite"/>
    </source>
</evidence>
<dbReference type="SUPFAM" id="SSF56112">
    <property type="entry name" value="Protein kinase-like (PK-like)"/>
    <property type="match status" value="1"/>
</dbReference>
<evidence type="ECO:0000256" key="5">
    <source>
        <dbReference type="ARBA" id="ARBA00022777"/>
    </source>
</evidence>
<dbReference type="GO" id="GO:0005524">
    <property type="term" value="F:ATP binding"/>
    <property type="evidence" value="ECO:0007669"/>
    <property type="project" value="UniProtKB-KW"/>
</dbReference>
<dbReference type="InterPro" id="IPR050660">
    <property type="entry name" value="NEK_Ser/Thr_kinase"/>
</dbReference>
<feature type="region of interest" description="Disordered" evidence="9">
    <location>
        <begin position="639"/>
        <end position="664"/>
    </location>
</feature>
<proteinExistence type="predicted"/>
<evidence type="ECO:0000256" key="3">
    <source>
        <dbReference type="ARBA" id="ARBA00022679"/>
    </source>
</evidence>